<protein>
    <submittedName>
        <fullName evidence="1">Uncharacterized protein</fullName>
    </submittedName>
</protein>
<sequence>MLATSTALTNTCKGFDIVQTLIHIRDSHTFTSESCIHPNNSFYSRKKKKSSLQHQMNCYGTRRHHYGIIWMRPFFCPEMSSIFTHQHTVSILAPISPLWNIDQIPSIYPFKPLSQPDQVFASCFSPFIFPIPSVFGSQEGGGLNLSLWSYSCILGGDRESFLALRFLHTKAFIHRADHRAPDAGRKHKHFILHIPKKILVAPSLLSFLLNTDHLSFFIFTCFHRDYLRIKGATSTLVSASMIKFNPSVLVGISFLWIGWGYQMKQIHNLKPVRGEEKTCFKNGGFLKTSQLHNDSSTYSPNSCYLTFFPVAGEFFTKTNIIIFETCQFCPLWKEKQTQWVTESPSLMCVEYSLVSLRKTSRLVSILLQPQ</sequence>
<reference evidence="1 2" key="1">
    <citation type="submission" date="2015-08" db="EMBL/GenBank/DDBJ databases">
        <title>Next Generation Sequencing and Analysis of the Genome of Puccinia sorghi L Schw, the Causal Agent of Maize Common Rust.</title>
        <authorList>
            <person name="Rochi L."/>
            <person name="Burguener G."/>
            <person name="Darino M."/>
            <person name="Turjanski A."/>
            <person name="Kreff E."/>
            <person name="Dieguez M.J."/>
            <person name="Sacco F."/>
        </authorList>
    </citation>
    <scope>NUCLEOTIDE SEQUENCE [LARGE SCALE GENOMIC DNA]</scope>
    <source>
        <strain evidence="1 2">RO10H11247</strain>
    </source>
</reference>
<gene>
    <name evidence="1" type="ORF">VP01_5260g1</name>
</gene>
<dbReference type="VEuPathDB" id="FungiDB:VP01_5260g1"/>
<comment type="caution">
    <text evidence="1">The sequence shown here is derived from an EMBL/GenBank/DDBJ whole genome shotgun (WGS) entry which is preliminary data.</text>
</comment>
<evidence type="ECO:0000313" key="2">
    <source>
        <dbReference type="Proteomes" id="UP000037035"/>
    </source>
</evidence>
<dbReference type="Proteomes" id="UP000037035">
    <property type="component" value="Unassembled WGS sequence"/>
</dbReference>
<name>A0A0L6UME9_9BASI</name>
<evidence type="ECO:0000313" key="1">
    <source>
        <dbReference type="EMBL" id="KNZ49015.1"/>
    </source>
</evidence>
<accession>A0A0L6UME9</accession>
<dbReference type="AlphaFoldDB" id="A0A0L6UME9"/>
<keyword evidence="2" id="KW-1185">Reference proteome</keyword>
<dbReference type="EMBL" id="LAVV01010454">
    <property type="protein sequence ID" value="KNZ49015.1"/>
    <property type="molecule type" value="Genomic_DNA"/>
</dbReference>
<proteinExistence type="predicted"/>
<organism evidence="1 2">
    <name type="scientific">Puccinia sorghi</name>
    <dbReference type="NCBI Taxonomy" id="27349"/>
    <lineage>
        <taxon>Eukaryota</taxon>
        <taxon>Fungi</taxon>
        <taxon>Dikarya</taxon>
        <taxon>Basidiomycota</taxon>
        <taxon>Pucciniomycotina</taxon>
        <taxon>Pucciniomycetes</taxon>
        <taxon>Pucciniales</taxon>
        <taxon>Pucciniaceae</taxon>
        <taxon>Puccinia</taxon>
    </lineage>
</organism>